<gene>
    <name evidence="1" type="ORF">TKK_019937</name>
</gene>
<sequence length="297" mass="34094">MFYGRCCKSEIIILKSSHQISNCGIIIKLGLPHLYSSRKVARERHYTTVDFITSLYASGQYNIYLILLNYTNSRVIDRLLYWGSMTSTRRLIRVLDVARRERNTGSVYTTDNRNSHWLWERDARLFQASAGSALRQYVSRLRGHLRRLDFGQQPGELRHDQAHLLPQASQGGDLRLSGEHLAGQLVTRHVCFAAHAGSHIDEEFYIRTVYVLLPAYVTGHTDTRDHDDVRAHRRRQISILNRPAQGQNSSFRLRHGLLVLRHLLGAAVPGLHFLLRRRGIAASSWASAVLRQFNGRY</sequence>
<keyword evidence="2" id="KW-1185">Reference proteome</keyword>
<evidence type="ECO:0000313" key="1">
    <source>
        <dbReference type="EMBL" id="KAL3384342.1"/>
    </source>
</evidence>
<name>A0ABD2VVC6_9HYME</name>
<dbReference type="AlphaFoldDB" id="A0ABD2VVC6"/>
<proteinExistence type="predicted"/>
<comment type="caution">
    <text evidence="1">The sequence shown here is derived from an EMBL/GenBank/DDBJ whole genome shotgun (WGS) entry which is preliminary data.</text>
</comment>
<reference evidence="1 2" key="1">
    <citation type="journal article" date="2024" name="bioRxiv">
        <title>A reference genome for Trichogramma kaykai: A tiny desert-dwelling parasitoid wasp with competing sex-ratio distorters.</title>
        <authorList>
            <person name="Culotta J."/>
            <person name="Lindsey A.R."/>
        </authorList>
    </citation>
    <scope>NUCLEOTIDE SEQUENCE [LARGE SCALE GENOMIC DNA]</scope>
    <source>
        <strain evidence="1 2">KSX58</strain>
    </source>
</reference>
<accession>A0ABD2VVC6</accession>
<protein>
    <submittedName>
        <fullName evidence="1">Uncharacterized protein</fullName>
    </submittedName>
</protein>
<dbReference type="EMBL" id="JBJJXI010000175">
    <property type="protein sequence ID" value="KAL3384342.1"/>
    <property type="molecule type" value="Genomic_DNA"/>
</dbReference>
<dbReference type="Proteomes" id="UP001627154">
    <property type="component" value="Unassembled WGS sequence"/>
</dbReference>
<evidence type="ECO:0000313" key="2">
    <source>
        <dbReference type="Proteomes" id="UP001627154"/>
    </source>
</evidence>
<organism evidence="1 2">
    <name type="scientific">Trichogramma kaykai</name>
    <dbReference type="NCBI Taxonomy" id="54128"/>
    <lineage>
        <taxon>Eukaryota</taxon>
        <taxon>Metazoa</taxon>
        <taxon>Ecdysozoa</taxon>
        <taxon>Arthropoda</taxon>
        <taxon>Hexapoda</taxon>
        <taxon>Insecta</taxon>
        <taxon>Pterygota</taxon>
        <taxon>Neoptera</taxon>
        <taxon>Endopterygota</taxon>
        <taxon>Hymenoptera</taxon>
        <taxon>Apocrita</taxon>
        <taxon>Proctotrupomorpha</taxon>
        <taxon>Chalcidoidea</taxon>
        <taxon>Trichogrammatidae</taxon>
        <taxon>Trichogramma</taxon>
    </lineage>
</organism>